<feature type="binding site" evidence="7">
    <location>
        <position position="130"/>
    </location>
    <ligand>
        <name>Zn(2+)</name>
        <dbReference type="ChEBI" id="CHEBI:29105"/>
        <note>catalytic</note>
    </ligand>
</feature>
<evidence type="ECO:0000256" key="2">
    <source>
        <dbReference type="ARBA" id="ARBA00022722"/>
    </source>
</evidence>
<dbReference type="RefSeq" id="WP_126726595.1">
    <property type="nucleotide sequence ID" value="NZ_RYZH01000033.1"/>
</dbReference>
<dbReference type="GO" id="GO:0005737">
    <property type="term" value="C:cytoplasm"/>
    <property type="evidence" value="ECO:0007669"/>
    <property type="project" value="UniProtKB-SubCell"/>
</dbReference>
<name>A0A432MHB4_9BACT</name>
<dbReference type="SUPFAM" id="SSF55486">
    <property type="entry name" value="Metalloproteases ('zincins'), catalytic domain"/>
    <property type="match status" value="1"/>
</dbReference>
<dbReference type="InterPro" id="IPR002036">
    <property type="entry name" value="YbeY"/>
</dbReference>
<dbReference type="NCBIfam" id="TIGR00043">
    <property type="entry name" value="rRNA maturation RNase YbeY"/>
    <property type="match status" value="1"/>
</dbReference>
<keyword evidence="7" id="KW-0698">rRNA processing</keyword>
<keyword evidence="10" id="KW-1185">Reference proteome</keyword>
<reference evidence="9 10" key="2">
    <citation type="submission" date="2019-01" db="EMBL/GenBank/DDBJ databases">
        <title>Tautonia sociabilis, a novel thermotolerant planctomycete of Isosphaeraceae family, isolated from a 4000 m deep subterranean habitat.</title>
        <authorList>
            <person name="Kovaleva O.L."/>
            <person name="Elcheninov A.G."/>
            <person name="Van Heerden E."/>
            <person name="Toshchakov S.V."/>
            <person name="Novikov A."/>
            <person name="Bonch-Osmolovskaya E.A."/>
            <person name="Kublanov I.V."/>
        </authorList>
    </citation>
    <scope>NUCLEOTIDE SEQUENCE [LARGE SCALE GENOMIC DNA]</scope>
    <source>
        <strain evidence="9 10">GM2012</strain>
    </source>
</reference>
<dbReference type="PANTHER" id="PTHR46986:SF1">
    <property type="entry name" value="ENDORIBONUCLEASE YBEY, CHLOROPLASTIC"/>
    <property type="match status" value="1"/>
</dbReference>
<dbReference type="EMBL" id="RYZH01000033">
    <property type="protein sequence ID" value="RUL86196.1"/>
    <property type="molecule type" value="Genomic_DNA"/>
</dbReference>
<keyword evidence="7" id="KW-0690">Ribosome biogenesis</keyword>
<dbReference type="GO" id="GO:0004521">
    <property type="term" value="F:RNA endonuclease activity"/>
    <property type="evidence" value="ECO:0007669"/>
    <property type="project" value="UniProtKB-UniRule"/>
</dbReference>
<comment type="similarity">
    <text evidence="1 7">Belongs to the endoribonuclease YbeY family.</text>
</comment>
<keyword evidence="5 7" id="KW-0378">Hydrolase</keyword>
<comment type="function">
    <text evidence="7">Single strand-specific metallo-endoribonuclease involved in late-stage 70S ribosome quality control and in maturation of the 3' terminus of the 16S rRNA.</text>
</comment>
<dbReference type="GO" id="GO:0004222">
    <property type="term" value="F:metalloendopeptidase activity"/>
    <property type="evidence" value="ECO:0007669"/>
    <property type="project" value="InterPro"/>
</dbReference>
<evidence type="ECO:0000256" key="3">
    <source>
        <dbReference type="ARBA" id="ARBA00022723"/>
    </source>
</evidence>
<dbReference type="Gene3D" id="3.40.390.30">
    <property type="entry name" value="Metalloproteases ('zincins'), catalytic domain"/>
    <property type="match status" value="1"/>
</dbReference>
<evidence type="ECO:0000313" key="9">
    <source>
        <dbReference type="EMBL" id="RUL86196.1"/>
    </source>
</evidence>
<comment type="subcellular location">
    <subcellularLocation>
        <location evidence="7">Cytoplasm</location>
    </subcellularLocation>
</comment>
<dbReference type="OrthoDB" id="9807740at2"/>
<dbReference type="GO" id="GO:0008270">
    <property type="term" value="F:zinc ion binding"/>
    <property type="evidence" value="ECO:0007669"/>
    <property type="project" value="UniProtKB-UniRule"/>
</dbReference>
<dbReference type="Proteomes" id="UP000280296">
    <property type="component" value="Unassembled WGS sequence"/>
</dbReference>
<proteinExistence type="inferred from homology"/>
<dbReference type="InterPro" id="IPR023091">
    <property type="entry name" value="MetalPrtase_cat_dom_sf_prd"/>
</dbReference>
<feature type="binding site" evidence="7">
    <location>
        <position position="124"/>
    </location>
    <ligand>
        <name>Zn(2+)</name>
        <dbReference type="ChEBI" id="CHEBI:29105"/>
        <note>catalytic</note>
    </ligand>
</feature>
<evidence type="ECO:0000256" key="5">
    <source>
        <dbReference type="ARBA" id="ARBA00022801"/>
    </source>
</evidence>
<protein>
    <recommendedName>
        <fullName evidence="7">Endoribonuclease YbeY</fullName>
        <ecNumber evidence="7">3.1.-.-</ecNumber>
    </recommendedName>
</protein>
<accession>A0A432MHB4</accession>
<dbReference type="PANTHER" id="PTHR46986">
    <property type="entry name" value="ENDORIBONUCLEASE YBEY, CHLOROPLASTIC"/>
    <property type="match status" value="1"/>
</dbReference>
<feature type="region of interest" description="Disordered" evidence="8">
    <location>
        <begin position="147"/>
        <end position="174"/>
    </location>
</feature>
<dbReference type="Pfam" id="PF02130">
    <property type="entry name" value="YbeY"/>
    <property type="match status" value="1"/>
</dbReference>
<gene>
    <name evidence="7 9" type="primary">ybeY</name>
    <name evidence="9" type="ORF">TsocGM_16675</name>
</gene>
<keyword evidence="2 7" id="KW-0540">Nuclease</keyword>
<sequence length="174" mass="18763">MPFPPFTADSPDLEIELSDAQHHLRLSPEAVRAMAARVLELEGVRRGSLSIALVDNRAILEVNRRHLAHDWPTDVISFPLSDPGDPEFSGDLVISGEMAVTSAAERGLDPGAEFALYLVHGLLHLCGYDDSTEAERARMRLREDEVLSALGVSPPPREADAGDADGSSGREGGR</sequence>
<keyword evidence="4 7" id="KW-0255">Endonuclease</keyword>
<evidence type="ECO:0000256" key="6">
    <source>
        <dbReference type="ARBA" id="ARBA00022833"/>
    </source>
</evidence>
<comment type="caution">
    <text evidence="9">The sequence shown here is derived from an EMBL/GenBank/DDBJ whole genome shotgun (WGS) entry which is preliminary data.</text>
</comment>
<evidence type="ECO:0000256" key="8">
    <source>
        <dbReference type="SAM" id="MobiDB-lite"/>
    </source>
</evidence>
<dbReference type="EC" id="3.1.-.-" evidence="7"/>
<comment type="cofactor">
    <cofactor evidence="7">
        <name>Zn(2+)</name>
        <dbReference type="ChEBI" id="CHEBI:29105"/>
    </cofactor>
    <text evidence="7">Binds 1 zinc ion.</text>
</comment>
<keyword evidence="3 7" id="KW-0479">Metal-binding</keyword>
<reference evidence="9 10" key="1">
    <citation type="submission" date="2018-12" db="EMBL/GenBank/DDBJ databases">
        <authorList>
            <person name="Toschakov S.V."/>
        </authorList>
    </citation>
    <scope>NUCLEOTIDE SEQUENCE [LARGE SCALE GENOMIC DNA]</scope>
    <source>
        <strain evidence="9 10">GM2012</strain>
    </source>
</reference>
<feature type="binding site" evidence="7">
    <location>
        <position position="120"/>
    </location>
    <ligand>
        <name>Zn(2+)</name>
        <dbReference type="ChEBI" id="CHEBI:29105"/>
        <note>catalytic</note>
    </ligand>
</feature>
<organism evidence="9 10">
    <name type="scientific">Tautonia sociabilis</name>
    <dbReference type="NCBI Taxonomy" id="2080755"/>
    <lineage>
        <taxon>Bacteria</taxon>
        <taxon>Pseudomonadati</taxon>
        <taxon>Planctomycetota</taxon>
        <taxon>Planctomycetia</taxon>
        <taxon>Isosphaerales</taxon>
        <taxon>Isosphaeraceae</taxon>
        <taxon>Tautonia</taxon>
    </lineage>
</organism>
<dbReference type="HAMAP" id="MF_00009">
    <property type="entry name" value="Endoribonucl_YbeY"/>
    <property type="match status" value="1"/>
</dbReference>
<keyword evidence="7" id="KW-0963">Cytoplasm</keyword>
<evidence type="ECO:0000313" key="10">
    <source>
        <dbReference type="Proteomes" id="UP000280296"/>
    </source>
</evidence>
<evidence type="ECO:0000256" key="1">
    <source>
        <dbReference type="ARBA" id="ARBA00010875"/>
    </source>
</evidence>
<dbReference type="GO" id="GO:0006364">
    <property type="term" value="P:rRNA processing"/>
    <property type="evidence" value="ECO:0007669"/>
    <property type="project" value="UniProtKB-UniRule"/>
</dbReference>
<evidence type="ECO:0000256" key="4">
    <source>
        <dbReference type="ARBA" id="ARBA00022759"/>
    </source>
</evidence>
<dbReference type="AlphaFoldDB" id="A0A432MHB4"/>
<evidence type="ECO:0000256" key="7">
    <source>
        <dbReference type="HAMAP-Rule" id="MF_00009"/>
    </source>
</evidence>
<keyword evidence="6 7" id="KW-0862">Zinc</keyword>